<dbReference type="Proteomes" id="UP000289323">
    <property type="component" value="Unassembled WGS sequence"/>
</dbReference>
<proteinExistence type="predicted"/>
<sequence length="387" mass="42790">MELVPYNDKNEGSQAVPPFPVATRGPEGYPTWPYPPLNQHSAETYRQPDEFVPSTPFPPAPYGPRPLNGPSTASFGSILPAGPVQLAPPMPWGPEPQQGTVQGHFSQAIVPVGQQGANTGEYPHGHGYGGASIMPRSGRRPRRRASTATAPNTLPLGRTAGVLELLTKECQARGFNPEWKIDRLGDFKYTCRVMLWDQEVQGNGEYYDPVEAKRAVAAKALDIVRFWPPGQLPPPQASRSWAPPPGNHPAIKDEEQSTMPALPWHQPAEHPSQPAGRVHRVRRAMTTSRPARSNDDASLVQAFLDGMAAGARIRENDSRARRSRSASPRATSRTLDGRRVRSSQRDRHRSNANPSSRRGEGRPRADKYRPNYRSGTEGQWVHDRYRP</sequence>
<protein>
    <submittedName>
        <fullName evidence="2">F25f4a25-0927-421f-8c61-4dd25fb7cd32</fullName>
    </submittedName>
</protein>
<dbReference type="AlphaFoldDB" id="A0A3S4ALT0"/>
<gene>
    <name evidence="2" type="ORF">TT172_LOCUS150</name>
</gene>
<accession>A0A3S4ALT0</accession>
<evidence type="ECO:0000313" key="3">
    <source>
        <dbReference type="Proteomes" id="UP000289323"/>
    </source>
</evidence>
<reference evidence="2 3" key="1">
    <citation type="submission" date="2018-04" db="EMBL/GenBank/DDBJ databases">
        <authorList>
            <person name="Huttner S."/>
            <person name="Dainat J."/>
        </authorList>
    </citation>
    <scope>NUCLEOTIDE SEQUENCE [LARGE SCALE GENOMIC DNA]</scope>
</reference>
<feature type="region of interest" description="Disordered" evidence="1">
    <location>
        <begin position="122"/>
        <end position="155"/>
    </location>
</feature>
<organism evidence="2 3">
    <name type="scientific">Thermothielavioides terrestris</name>
    <dbReference type="NCBI Taxonomy" id="2587410"/>
    <lineage>
        <taxon>Eukaryota</taxon>
        <taxon>Fungi</taxon>
        <taxon>Dikarya</taxon>
        <taxon>Ascomycota</taxon>
        <taxon>Pezizomycotina</taxon>
        <taxon>Sordariomycetes</taxon>
        <taxon>Sordariomycetidae</taxon>
        <taxon>Sordariales</taxon>
        <taxon>Chaetomiaceae</taxon>
        <taxon>Thermothielavioides</taxon>
    </lineage>
</organism>
<feature type="compositionally biased region" description="Basic and acidic residues" evidence="1">
    <location>
        <begin position="335"/>
        <end position="345"/>
    </location>
</feature>
<evidence type="ECO:0000313" key="2">
    <source>
        <dbReference type="EMBL" id="SPQ17731.1"/>
    </source>
</evidence>
<evidence type="ECO:0000256" key="1">
    <source>
        <dbReference type="SAM" id="MobiDB-lite"/>
    </source>
</evidence>
<dbReference type="EMBL" id="OUUZ01000001">
    <property type="protein sequence ID" value="SPQ17731.1"/>
    <property type="molecule type" value="Genomic_DNA"/>
</dbReference>
<feature type="compositionally biased region" description="Pro residues" evidence="1">
    <location>
        <begin position="232"/>
        <end position="247"/>
    </location>
</feature>
<name>A0A3S4ALT0_9PEZI</name>
<feature type="region of interest" description="Disordered" evidence="1">
    <location>
        <begin position="314"/>
        <end position="387"/>
    </location>
</feature>
<feature type="region of interest" description="Disordered" evidence="1">
    <location>
        <begin position="232"/>
        <end position="253"/>
    </location>
</feature>
<feature type="compositionally biased region" description="Basic and acidic residues" evidence="1">
    <location>
        <begin position="357"/>
        <end position="369"/>
    </location>
</feature>